<dbReference type="PANTHER" id="PTHR11486">
    <property type="entry name" value="FIBROBLAST GROWTH FACTOR"/>
    <property type="match status" value="1"/>
</dbReference>
<feature type="signal peptide" evidence="2">
    <location>
        <begin position="1"/>
        <end position="33"/>
    </location>
</feature>
<dbReference type="GeneID" id="107126231"/>
<dbReference type="SUPFAM" id="SSF50353">
    <property type="entry name" value="Cytokine"/>
    <property type="match status" value="1"/>
</dbReference>
<dbReference type="PRINTS" id="PR00263">
    <property type="entry name" value="HBGFFGF"/>
</dbReference>
<organism evidence="3 4">
    <name type="scientific">Gekko japonicus</name>
    <name type="common">Schlegel's Japanese gecko</name>
    <dbReference type="NCBI Taxonomy" id="146911"/>
    <lineage>
        <taxon>Eukaryota</taxon>
        <taxon>Metazoa</taxon>
        <taxon>Chordata</taxon>
        <taxon>Craniata</taxon>
        <taxon>Vertebrata</taxon>
        <taxon>Euteleostomi</taxon>
        <taxon>Lepidosauria</taxon>
        <taxon>Squamata</taxon>
        <taxon>Bifurcata</taxon>
        <taxon>Gekkota</taxon>
        <taxon>Gekkonidae</taxon>
        <taxon>Gekkoninae</taxon>
        <taxon>Gekko</taxon>
    </lineage>
</organism>
<dbReference type="Pfam" id="PF00167">
    <property type="entry name" value="FGF"/>
    <property type="match status" value="1"/>
</dbReference>
<comment type="similarity">
    <text evidence="1 2">Belongs to the heparin-binding growth factors family.</text>
</comment>
<gene>
    <name evidence="4" type="primary">FGF22</name>
</gene>
<evidence type="ECO:0000313" key="3">
    <source>
        <dbReference type="Proteomes" id="UP000694871"/>
    </source>
</evidence>
<feature type="chain" id="PRO_5044978442" description="Fibroblast growth factor" evidence="2">
    <location>
        <begin position="34"/>
        <end position="195"/>
    </location>
</feature>
<dbReference type="InterPro" id="IPR008996">
    <property type="entry name" value="IL1/FGF"/>
</dbReference>
<dbReference type="SMART" id="SM00442">
    <property type="entry name" value="FGF"/>
    <property type="match status" value="1"/>
</dbReference>
<dbReference type="InterPro" id="IPR002209">
    <property type="entry name" value="Fibroblast_GF_fam"/>
</dbReference>
<dbReference type="PRINTS" id="PR00262">
    <property type="entry name" value="IL1HBGF"/>
</dbReference>
<dbReference type="RefSeq" id="XP_015285251.1">
    <property type="nucleotide sequence ID" value="XM_015429765.1"/>
</dbReference>
<keyword evidence="2" id="KW-0732">Signal</keyword>
<accession>A0ABM1LH14</accession>
<evidence type="ECO:0000256" key="2">
    <source>
        <dbReference type="RuleBase" id="RU049442"/>
    </source>
</evidence>
<reference evidence="4" key="1">
    <citation type="submission" date="2025-08" db="UniProtKB">
        <authorList>
            <consortium name="RefSeq"/>
        </authorList>
    </citation>
    <scope>IDENTIFICATION</scope>
</reference>
<name>A0ABM1LH14_GEKJA</name>
<evidence type="ECO:0000313" key="4">
    <source>
        <dbReference type="RefSeq" id="XP_015285251.1"/>
    </source>
</evidence>
<sequence>MAAWTAVGWREPLCSFAVWFPLVLFLLGGSAQGHRGPAGHADSPRWKAGGNNRHARSYHHLEGDVRWRRLYSSTHFFLHIDSNGKVEGTRWKKCPYSIVEIRSVHVGVVVIRSVHSGFYLAMNRKGRIYGTKVYSPNCKFKERIEENGFNTYASLRWHHHGRQMFLSLNGKGIPRLGTKTYRQHLSTHFLPMLIT</sequence>
<dbReference type="CDD" id="cd23321">
    <property type="entry name" value="beta-trefoil_FGF22"/>
    <property type="match status" value="1"/>
</dbReference>
<keyword evidence="3" id="KW-1185">Reference proteome</keyword>
<dbReference type="Proteomes" id="UP000694871">
    <property type="component" value="Unplaced"/>
</dbReference>
<evidence type="ECO:0000256" key="1">
    <source>
        <dbReference type="ARBA" id="ARBA00007936"/>
    </source>
</evidence>
<dbReference type="Gene3D" id="2.80.10.50">
    <property type="match status" value="1"/>
</dbReference>
<proteinExistence type="inferred from homology"/>
<protein>
    <recommendedName>
        <fullName evidence="2">Fibroblast growth factor</fullName>
        <shortName evidence="2">FGF</shortName>
    </recommendedName>
</protein>